<gene>
    <name evidence="2" type="ORF">NAF29_14300</name>
</gene>
<dbReference type="RefSeq" id="WP_251262300.1">
    <property type="nucleotide sequence ID" value="NZ_JAMQGP010000007.1"/>
</dbReference>
<dbReference type="AlphaFoldDB" id="A0AA41W8C3"/>
<name>A0AA41W8C3_9GAMM</name>
<reference evidence="2 3" key="1">
    <citation type="journal article" date="2013" name="Antonie Van Leeuwenhoek">
        <title>Echinimonas agarilytica gen. nov., sp. nov., a new gammaproteobacterium isolated from the sea urchin Strongylocentrotus intermedius.</title>
        <authorList>
            <person name="Nedashkovskaya O.I."/>
            <person name="Stenkova A.M."/>
            <person name="Zhukova N.V."/>
            <person name="Van Trappen S."/>
            <person name="Lee J.S."/>
            <person name="Kim S.B."/>
        </authorList>
    </citation>
    <scope>NUCLEOTIDE SEQUENCE [LARGE SCALE GENOMIC DNA]</scope>
    <source>
        <strain evidence="2 3">KMM 6351</strain>
    </source>
</reference>
<evidence type="ECO:0000256" key="1">
    <source>
        <dbReference type="SAM" id="Phobius"/>
    </source>
</evidence>
<evidence type="ECO:0000313" key="3">
    <source>
        <dbReference type="Proteomes" id="UP001165393"/>
    </source>
</evidence>
<proteinExistence type="predicted"/>
<keyword evidence="1" id="KW-1133">Transmembrane helix</keyword>
<accession>A0AA41W8C3</accession>
<keyword evidence="3" id="KW-1185">Reference proteome</keyword>
<organism evidence="2 3">
    <name type="scientific">Echinimonas agarilytica</name>
    <dbReference type="NCBI Taxonomy" id="1215918"/>
    <lineage>
        <taxon>Bacteria</taxon>
        <taxon>Pseudomonadati</taxon>
        <taxon>Pseudomonadota</taxon>
        <taxon>Gammaproteobacteria</taxon>
        <taxon>Alteromonadales</taxon>
        <taxon>Echinimonadaceae</taxon>
        <taxon>Echinimonas</taxon>
    </lineage>
</organism>
<keyword evidence="1" id="KW-0812">Transmembrane</keyword>
<sequence>MQLQLDTYSPIIVPVNWQSELIEDDEQRLSLLRQHFSGIDPLTIKANIWPMGYGSLEHDNLPMLYQPSAIFEFAGLTDEPDVEHAQLYVYDSCLAVLHLRLSLCSDISNIDDLEISNRVEALSFQYLSPVLAQIYDIKTTAPMIQPSAYKFFVNTREELINGKPMWVARMLTKAPNLHEEHYLKWLKNVDVDSDYLLLGSGNSLLVEQKHFSDVNRTMVISQFHAALMNRIEDLLKDNLKQFNNSYYNSDTLDKLAQSINNQQYRNDHIEFIDIQMSAAASGVQGTRRELLKQFGQAWQFGEQRDRITQLTHLTQARLDRLSQDKIRHQNRRIQTLLTFLGALGLISLVVDLIDLEGNTEHEHSTGLLDLIQFSSAEHIINIMFLMVILVTLYFYRNHE</sequence>
<keyword evidence="1" id="KW-0472">Membrane</keyword>
<dbReference type="EMBL" id="JAMQGP010000007">
    <property type="protein sequence ID" value="MCM2680824.1"/>
    <property type="molecule type" value="Genomic_DNA"/>
</dbReference>
<dbReference type="Proteomes" id="UP001165393">
    <property type="component" value="Unassembled WGS sequence"/>
</dbReference>
<protein>
    <submittedName>
        <fullName evidence="2">Uncharacterized protein</fullName>
    </submittedName>
</protein>
<feature type="transmembrane region" description="Helical" evidence="1">
    <location>
        <begin position="373"/>
        <end position="395"/>
    </location>
</feature>
<evidence type="ECO:0000313" key="2">
    <source>
        <dbReference type="EMBL" id="MCM2680824.1"/>
    </source>
</evidence>
<comment type="caution">
    <text evidence="2">The sequence shown here is derived from an EMBL/GenBank/DDBJ whole genome shotgun (WGS) entry which is preliminary data.</text>
</comment>
<feature type="transmembrane region" description="Helical" evidence="1">
    <location>
        <begin position="335"/>
        <end position="353"/>
    </location>
</feature>